<evidence type="ECO:0000313" key="2">
    <source>
        <dbReference type="Proteomes" id="UP000262142"/>
    </source>
</evidence>
<dbReference type="SUPFAM" id="SSF46785">
    <property type="entry name" value="Winged helix' DNA-binding domain"/>
    <property type="match status" value="1"/>
</dbReference>
<dbReference type="EMBL" id="UNSC01000001">
    <property type="protein sequence ID" value="SZD71090.1"/>
    <property type="molecule type" value="Genomic_DNA"/>
</dbReference>
<gene>
    <name evidence="1" type="primary">nsrR</name>
    <name evidence="1" type="ORF">SAMEA104719789_00182</name>
</gene>
<dbReference type="InterPro" id="IPR036390">
    <property type="entry name" value="WH_DNA-bd_sf"/>
</dbReference>
<dbReference type="Gene3D" id="1.10.10.10">
    <property type="entry name" value="Winged helix-like DNA-binding domain superfamily/Winged helix DNA-binding domain"/>
    <property type="match status" value="1"/>
</dbReference>
<dbReference type="PROSITE" id="PS51197">
    <property type="entry name" value="HTH_RRF2_2"/>
    <property type="match status" value="1"/>
</dbReference>
<dbReference type="PANTHER" id="PTHR33221:SF15">
    <property type="entry name" value="HTH-TYPE TRANSCRIPTIONAL REGULATOR YWGB-RELATED"/>
    <property type="match status" value="1"/>
</dbReference>
<proteinExistence type="predicted"/>
<dbReference type="Pfam" id="PF02082">
    <property type="entry name" value="Rrf2"/>
    <property type="match status" value="1"/>
</dbReference>
<dbReference type="GO" id="GO:0005829">
    <property type="term" value="C:cytosol"/>
    <property type="evidence" value="ECO:0007669"/>
    <property type="project" value="TreeGrafter"/>
</dbReference>
<dbReference type="OrthoDB" id="9808360at2"/>
<dbReference type="AlphaFoldDB" id="A0A383TV34"/>
<protein>
    <submittedName>
        <fullName evidence="1">HTH-type transcriptional repressor NsrR</fullName>
    </submittedName>
</protein>
<dbReference type="Proteomes" id="UP000262142">
    <property type="component" value="Unassembled WGS sequence"/>
</dbReference>
<organism evidence="1 2">
    <name type="scientific">Candidatus Ornithobacterium hominis</name>
    <dbReference type="NCBI Taxonomy" id="2497989"/>
    <lineage>
        <taxon>Bacteria</taxon>
        <taxon>Pseudomonadati</taxon>
        <taxon>Bacteroidota</taxon>
        <taxon>Flavobacteriia</taxon>
        <taxon>Flavobacteriales</taxon>
        <taxon>Weeksellaceae</taxon>
        <taxon>Ornithobacterium</taxon>
    </lineage>
</organism>
<keyword evidence="2" id="KW-1185">Reference proteome</keyword>
<sequence length="143" mass="16149">MFSKSSEYSIKALIFIAQKTWDGQRVSIKEVAKGIDSPEYFIGKILQVLSKKGFVRSAKGPNGGFYMDEKTLCTPLAEIVKEFEGDKIFTGCALGLDECSETRPCPLHNEFKKIRNDLSILLNNTKIETYINDLNSNLTFLKR</sequence>
<dbReference type="InterPro" id="IPR000944">
    <property type="entry name" value="Tscrpt_reg_Rrf2"/>
</dbReference>
<dbReference type="RefSeq" id="WP_119057134.1">
    <property type="nucleotide sequence ID" value="NZ_OX579588.1"/>
</dbReference>
<dbReference type="PANTHER" id="PTHR33221">
    <property type="entry name" value="WINGED HELIX-TURN-HELIX TRANSCRIPTIONAL REGULATOR, RRF2 FAMILY"/>
    <property type="match status" value="1"/>
</dbReference>
<name>A0A383TV34_9FLAO</name>
<evidence type="ECO:0000313" key="1">
    <source>
        <dbReference type="EMBL" id="SZD71090.1"/>
    </source>
</evidence>
<dbReference type="InterPro" id="IPR036388">
    <property type="entry name" value="WH-like_DNA-bd_sf"/>
</dbReference>
<reference evidence="1 2" key="1">
    <citation type="submission" date="2018-09" db="EMBL/GenBank/DDBJ databases">
        <authorList>
            <consortium name="Pathogen Informatics"/>
        </authorList>
    </citation>
    <scope>NUCLEOTIDE SEQUENCE [LARGE SCALE GENOMIC DNA]</scope>
    <source>
        <strain evidence="1 2">OH-22767</strain>
    </source>
</reference>
<accession>A0A383TV34</accession>
<dbReference type="GO" id="GO:0003700">
    <property type="term" value="F:DNA-binding transcription factor activity"/>
    <property type="evidence" value="ECO:0007669"/>
    <property type="project" value="TreeGrafter"/>
</dbReference>
<dbReference type="NCBIfam" id="TIGR00738">
    <property type="entry name" value="rrf2_super"/>
    <property type="match status" value="1"/>
</dbReference>